<evidence type="ECO:0000313" key="2">
    <source>
        <dbReference type="EMBL" id="KAG5641441.1"/>
    </source>
</evidence>
<evidence type="ECO:0000313" key="3">
    <source>
        <dbReference type="Proteomes" id="UP000775547"/>
    </source>
</evidence>
<dbReference type="AlphaFoldDB" id="A0A9P7K7M4"/>
<evidence type="ECO:0000256" key="1">
    <source>
        <dbReference type="SAM" id="MobiDB-lite"/>
    </source>
</evidence>
<feature type="non-terminal residue" evidence="2">
    <location>
        <position position="196"/>
    </location>
</feature>
<dbReference type="InterPro" id="IPR012337">
    <property type="entry name" value="RNaseH-like_sf"/>
</dbReference>
<accession>A0A9P7K7M4</accession>
<keyword evidence="3" id="KW-1185">Reference proteome</keyword>
<evidence type="ECO:0008006" key="4">
    <source>
        <dbReference type="Google" id="ProtNLM"/>
    </source>
</evidence>
<protein>
    <recommendedName>
        <fullName evidence="4">HAT C-terminal dimerisation domain-containing protein</fullName>
    </recommendedName>
</protein>
<comment type="caution">
    <text evidence="2">The sequence shown here is derived from an EMBL/GenBank/DDBJ whole genome shotgun (WGS) entry which is preliminary data.</text>
</comment>
<dbReference type="Proteomes" id="UP000775547">
    <property type="component" value="Unassembled WGS sequence"/>
</dbReference>
<dbReference type="OrthoDB" id="2423954at2759"/>
<sequence>MLIQKRAVNLIDLWRELSPALGGDSDNLHTSPQGPRALVEVAMRIHSATPNTASTERIFSQFGVEHSKHRNRTHPEKIRKEVLLKTDTMAAYTLPPDHKRKFGVDDESDNELDESAPITGMQSQTTDCPFPEFTSLTRELVAEAAEDNIELEIELTPAPRLAQQPAPAMALTLDQLTLKSLFHYPLSTDQSSISSK</sequence>
<name>A0A9P7K7M4_9AGAR</name>
<reference evidence="2" key="2">
    <citation type="submission" date="2021-10" db="EMBL/GenBank/DDBJ databases">
        <title>Phylogenomics reveals ancestral predisposition of the termite-cultivated fungus Termitomyces towards a domesticated lifestyle.</title>
        <authorList>
            <person name="Auxier B."/>
            <person name="Grum-Grzhimaylo A."/>
            <person name="Cardenas M.E."/>
            <person name="Lodge J.D."/>
            <person name="Laessoe T."/>
            <person name="Pedersen O."/>
            <person name="Smith M.E."/>
            <person name="Kuyper T.W."/>
            <person name="Franco-Molano E.A."/>
            <person name="Baroni T.J."/>
            <person name="Aanen D.K."/>
        </authorList>
    </citation>
    <scope>NUCLEOTIDE SEQUENCE</scope>
    <source>
        <strain evidence="2">AP01</strain>
        <tissue evidence="2">Mycelium</tissue>
    </source>
</reference>
<feature type="compositionally biased region" description="Acidic residues" evidence="1">
    <location>
        <begin position="105"/>
        <end position="114"/>
    </location>
</feature>
<reference evidence="2" key="1">
    <citation type="submission" date="2020-07" db="EMBL/GenBank/DDBJ databases">
        <authorList>
            <person name="Nieuwenhuis M."/>
            <person name="Van De Peppel L.J.J."/>
        </authorList>
    </citation>
    <scope>NUCLEOTIDE SEQUENCE</scope>
    <source>
        <strain evidence="2">AP01</strain>
        <tissue evidence="2">Mycelium</tissue>
    </source>
</reference>
<dbReference type="SUPFAM" id="SSF53098">
    <property type="entry name" value="Ribonuclease H-like"/>
    <property type="match status" value="1"/>
</dbReference>
<organism evidence="2 3">
    <name type="scientific">Asterophora parasitica</name>
    <dbReference type="NCBI Taxonomy" id="117018"/>
    <lineage>
        <taxon>Eukaryota</taxon>
        <taxon>Fungi</taxon>
        <taxon>Dikarya</taxon>
        <taxon>Basidiomycota</taxon>
        <taxon>Agaricomycotina</taxon>
        <taxon>Agaricomycetes</taxon>
        <taxon>Agaricomycetidae</taxon>
        <taxon>Agaricales</taxon>
        <taxon>Tricholomatineae</taxon>
        <taxon>Lyophyllaceae</taxon>
        <taxon>Asterophora</taxon>
    </lineage>
</organism>
<feature type="region of interest" description="Disordered" evidence="1">
    <location>
        <begin position="96"/>
        <end position="127"/>
    </location>
</feature>
<dbReference type="EMBL" id="JABCKV010000310">
    <property type="protein sequence ID" value="KAG5641441.1"/>
    <property type="molecule type" value="Genomic_DNA"/>
</dbReference>
<proteinExistence type="predicted"/>
<gene>
    <name evidence="2" type="ORF">DXG03_005215</name>
</gene>